<keyword evidence="4" id="KW-0808">Transferase</keyword>
<dbReference type="EC" id="2.1.1.-" evidence="4"/>
<gene>
    <name evidence="4" type="ORF">ACFFNX_20340</name>
</gene>
<dbReference type="EMBL" id="JBHLZP010000144">
    <property type="protein sequence ID" value="MFB9834537.1"/>
    <property type="molecule type" value="Genomic_DNA"/>
</dbReference>
<organism evidence="4 5">
    <name type="scientific">Actinoallomurus acaciae</name>
    <dbReference type="NCBI Taxonomy" id="502577"/>
    <lineage>
        <taxon>Bacteria</taxon>
        <taxon>Bacillati</taxon>
        <taxon>Actinomycetota</taxon>
        <taxon>Actinomycetes</taxon>
        <taxon>Streptosporangiales</taxon>
        <taxon>Thermomonosporaceae</taxon>
        <taxon>Actinoallomurus</taxon>
    </lineage>
</organism>
<sequence length="132" mass="14516">MPKKATLARCAFCELMAADATDLPTGRIVTVIADTSPVTPGHHLVVPIRHVTDYFEMTEQEVRQAHRVLRDLRERLRNDDPSIAGFNIGMNCGPAAGQTIPHAHIHLIPRRFGDTPDPRGGVRGVIPGEMSY</sequence>
<dbReference type="GO" id="GO:0008168">
    <property type="term" value="F:methyltransferase activity"/>
    <property type="evidence" value="ECO:0007669"/>
    <property type="project" value="UniProtKB-KW"/>
</dbReference>
<protein>
    <submittedName>
        <fullName evidence="4">HIT family protein</fullName>
        <ecNumber evidence="4">2.1.1.-</ecNumber>
    </submittedName>
</protein>
<evidence type="ECO:0000256" key="2">
    <source>
        <dbReference type="SAM" id="MobiDB-lite"/>
    </source>
</evidence>
<dbReference type="Proteomes" id="UP001589627">
    <property type="component" value="Unassembled WGS sequence"/>
</dbReference>
<evidence type="ECO:0000313" key="5">
    <source>
        <dbReference type="Proteomes" id="UP001589627"/>
    </source>
</evidence>
<evidence type="ECO:0000259" key="3">
    <source>
        <dbReference type="PROSITE" id="PS51084"/>
    </source>
</evidence>
<feature type="short sequence motif" description="Histidine triad motif" evidence="1">
    <location>
        <begin position="102"/>
        <end position="106"/>
    </location>
</feature>
<dbReference type="PANTHER" id="PTHR42997:SF1">
    <property type="entry name" value="AP-4-A PHOSPHORYLASE"/>
    <property type="match status" value="1"/>
</dbReference>
<dbReference type="PANTHER" id="PTHR42997">
    <property type="entry name" value="HIT FAMILY HYDROLASE"/>
    <property type="match status" value="1"/>
</dbReference>
<dbReference type="RefSeq" id="WP_378204326.1">
    <property type="nucleotide sequence ID" value="NZ_JBHLZP010000144.1"/>
</dbReference>
<dbReference type="InterPro" id="IPR036265">
    <property type="entry name" value="HIT-like_sf"/>
</dbReference>
<dbReference type="Pfam" id="PF01230">
    <property type="entry name" value="HIT"/>
    <property type="match status" value="1"/>
</dbReference>
<dbReference type="PROSITE" id="PS51084">
    <property type="entry name" value="HIT_2"/>
    <property type="match status" value="1"/>
</dbReference>
<name>A0ABV5YHK6_9ACTN</name>
<accession>A0ABV5YHK6</accession>
<proteinExistence type="predicted"/>
<dbReference type="Gene3D" id="3.30.428.10">
    <property type="entry name" value="HIT-like"/>
    <property type="match status" value="1"/>
</dbReference>
<comment type="caution">
    <text evidence="4">The sequence shown here is derived from an EMBL/GenBank/DDBJ whole genome shotgun (WGS) entry which is preliminary data.</text>
</comment>
<dbReference type="InterPro" id="IPR011146">
    <property type="entry name" value="HIT-like"/>
</dbReference>
<reference evidence="4 5" key="1">
    <citation type="submission" date="2024-09" db="EMBL/GenBank/DDBJ databases">
        <authorList>
            <person name="Sun Q."/>
            <person name="Mori K."/>
        </authorList>
    </citation>
    <scope>NUCLEOTIDE SEQUENCE [LARGE SCALE GENOMIC DNA]</scope>
    <source>
        <strain evidence="4 5">TBRC 0563</strain>
    </source>
</reference>
<feature type="domain" description="HIT" evidence="3">
    <location>
        <begin position="11"/>
        <end position="117"/>
    </location>
</feature>
<dbReference type="GO" id="GO:0032259">
    <property type="term" value="P:methylation"/>
    <property type="evidence" value="ECO:0007669"/>
    <property type="project" value="UniProtKB-KW"/>
</dbReference>
<evidence type="ECO:0000313" key="4">
    <source>
        <dbReference type="EMBL" id="MFB9834537.1"/>
    </source>
</evidence>
<keyword evidence="5" id="KW-1185">Reference proteome</keyword>
<evidence type="ECO:0000256" key="1">
    <source>
        <dbReference type="PROSITE-ProRule" id="PRU00464"/>
    </source>
</evidence>
<feature type="region of interest" description="Disordered" evidence="2">
    <location>
        <begin position="111"/>
        <end position="132"/>
    </location>
</feature>
<dbReference type="SUPFAM" id="SSF54197">
    <property type="entry name" value="HIT-like"/>
    <property type="match status" value="1"/>
</dbReference>
<keyword evidence="4" id="KW-0489">Methyltransferase</keyword>
<dbReference type="InterPro" id="IPR052908">
    <property type="entry name" value="AP-4-A_phosphorylase"/>
</dbReference>